<dbReference type="Gene3D" id="3.30.420.10">
    <property type="entry name" value="Ribonuclease H-like superfamily/Ribonuclease H"/>
    <property type="match status" value="1"/>
</dbReference>
<dbReference type="GO" id="GO:0003676">
    <property type="term" value="F:nucleic acid binding"/>
    <property type="evidence" value="ECO:0007669"/>
    <property type="project" value="InterPro"/>
</dbReference>
<name>A0AAI8YD94_9PEZI</name>
<protein>
    <submittedName>
        <fullName evidence="1">Uu.00g031960.m01.CDS01</fullName>
    </submittedName>
</protein>
<sequence>MVPVMGNKGWFAAATNLPQDRGDTVVDRGVLRTSFRRDTRPSRAQRDPTAHFVVVLDEVLSARHSGRGSVRQPATGNLPQRDGLCYVFRRATKAFSICTPASYADVVCERPRCYLSRLFDASPDASVTGRLLALSKTGVRRDGMLPRGTTEKMSTATPKYAIENGSLLIENIGLKLNNISPSVFNAGAYLYWFINEVVGTAEDDLIYDMNAFLGVAPLVQWEVLSLSPHHLRRQGPAHPGARDNDHTDGALILQKAEYMH</sequence>
<evidence type="ECO:0000313" key="2">
    <source>
        <dbReference type="Proteomes" id="UP001295740"/>
    </source>
</evidence>
<dbReference type="InterPro" id="IPR036397">
    <property type="entry name" value="RNaseH_sf"/>
</dbReference>
<proteinExistence type="predicted"/>
<gene>
    <name evidence="1" type="ORF">KHLLAP_LOCUS811</name>
</gene>
<accession>A0AAI8YD94</accession>
<dbReference type="EMBL" id="CAUWAG010000003">
    <property type="protein sequence ID" value="CAJ2500343.1"/>
    <property type="molecule type" value="Genomic_DNA"/>
</dbReference>
<evidence type="ECO:0000313" key="1">
    <source>
        <dbReference type="EMBL" id="CAJ2500343.1"/>
    </source>
</evidence>
<comment type="caution">
    <text evidence="1">The sequence shown here is derived from an EMBL/GenBank/DDBJ whole genome shotgun (WGS) entry which is preliminary data.</text>
</comment>
<dbReference type="AlphaFoldDB" id="A0AAI8YD94"/>
<dbReference type="Proteomes" id="UP001295740">
    <property type="component" value="Unassembled WGS sequence"/>
</dbReference>
<organism evidence="1 2">
    <name type="scientific">Anthostomella pinea</name>
    <dbReference type="NCBI Taxonomy" id="933095"/>
    <lineage>
        <taxon>Eukaryota</taxon>
        <taxon>Fungi</taxon>
        <taxon>Dikarya</taxon>
        <taxon>Ascomycota</taxon>
        <taxon>Pezizomycotina</taxon>
        <taxon>Sordariomycetes</taxon>
        <taxon>Xylariomycetidae</taxon>
        <taxon>Xylariales</taxon>
        <taxon>Xylariaceae</taxon>
        <taxon>Anthostomella</taxon>
    </lineage>
</organism>
<keyword evidence="2" id="KW-1185">Reference proteome</keyword>
<reference evidence="1" key="1">
    <citation type="submission" date="2023-10" db="EMBL/GenBank/DDBJ databases">
        <authorList>
            <person name="Hackl T."/>
        </authorList>
    </citation>
    <scope>NUCLEOTIDE SEQUENCE</scope>
</reference>